<dbReference type="InterPro" id="IPR008906">
    <property type="entry name" value="HATC_C_dom"/>
</dbReference>
<organism evidence="4 5">
    <name type="scientific">Tripterygium wilfordii</name>
    <name type="common">Thunder God vine</name>
    <dbReference type="NCBI Taxonomy" id="458696"/>
    <lineage>
        <taxon>Eukaryota</taxon>
        <taxon>Viridiplantae</taxon>
        <taxon>Streptophyta</taxon>
        <taxon>Embryophyta</taxon>
        <taxon>Tracheophyta</taxon>
        <taxon>Spermatophyta</taxon>
        <taxon>Magnoliopsida</taxon>
        <taxon>eudicotyledons</taxon>
        <taxon>Gunneridae</taxon>
        <taxon>Pentapetalae</taxon>
        <taxon>rosids</taxon>
        <taxon>fabids</taxon>
        <taxon>Celastrales</taxon>
        <taxon>Celastraceae</taxon>
        <taxon>Tripterygium</taxon>
    </lineage>
</organism>
<feature type="domain" description="hAT-like transposase RNase-H fold" evidence="3">
    <location>
        <begin position="409"/>
        <end position="509"/>
    </location>
</feature>
<dbReference type="FunCoup" id="A0A7J7DW69">
    <property type="interactions" value="2016"/>
</dbReference>
<accession>A0A7J7DW69</accession>
<dbReference type="Pfam" id="PF05699">
    <property type="entry name" value="Dimer_Tnp_hAT"/>
    <property type="match status" value="1"/>
</dbReference>
<dbReference type="Proteomes" id="UP000593562">
    <property type="component" value="Unassembled WGS sequence"/>
</dbReference>
<gene>
    <name evidence="4" type="ORF">HS088_TW03G00881</name>
</gene>
<feature type="domain" description="HAT C-terminal dimerisation" evidence="2">
    <location>
        <begin position="556"/>
        <end position="617"/>
    </location>
</feature>
<proteinExistence type="predicted"/>
<dbReference type="InterPro" id="IPR025525">
    <property type="entry name" value="hAT-like_transposase_RNase-H"/>
</dbReference>
<evidence type="ECO:0000313" key="5">
    <source>
        <dbReference type="Proteomes" id="UP000593562"/>
    </source>
</evidence>
<dbReference type="EMBL" id="JAAARO010000003">
    <property type="protein sequence ID" value="KAF5750543.1"/>
    <property type="molecule type" value="Genomic_DNA"/>
</dbReference>
<protein>
    <recommendedName>
        <fullName evidence="6">Zinc finger BED domain-containing protein RICESLEEPER 2-like</fullName>
    </recommendedName>
</protein>
<evidence type="ECO:0000259" key="3">
    <source>
        <dbReference type="Pfam" id="PF14372"/>
    </source>
</evidence>
<dbReference type="InterPro" id="IPR012337">
    <property type="entry name" value="RNaseH-like_sf"/>
</dbReference>
<evidence type="ECO:0000256" key="1">
    <source>
        <dbReference type="ARBA" id="ARBA00023125"/>
    </source>
</evidence>
<dbReference type="AlphaFoldDB" id="A0A7J7DW69"/>
<keyword evidence="1" id="KW-0238">DNA-binding</keyword>
<keyword evidence="5" id="KW-1185">Reference proteome</keyword>
<dbReference type="GO" id="GO:0046983">
    <property type="term" value="F:protein dimerization activity"/>
    <property type="evidence" value="ECO:0007669"/>
    <property type="project" value="InterPro"/>
</dbReference>
<dbReference type="GO" id="GO:0003677">
    <property type="term" value="F:DNA binding"/>
    <property type="evidence" value="ECO:0007669"/>
    <property type="project" value="UniProtKB-KW"/>
</dbReference>
<evidence type="ECO:0000259" key="2">
    <source>
        <dbReference type="Pfam" id="PF05699"/>
    </source>
</evidence>
<dbReference type="Pfam" id="PF14372">
    <property type="entry name" value="hAT-like_RNase-H"/>
    <property type="match status" value="1"/>
</dbReference>
<dbReference type="PANTHER" id="PTHR46481:SF6">
    <property type="entry name" value="ZINC FINGER BED DOMAIN-CONTAINING PROTEIN RICESLEEPER 2-LIKE"/>
    <property type="match status" value="1"/>
</dbReference>
<sequence length="653" mass="74931">MSMATSNTPVDADNFELESASVNQSCSIFSNEMTSSSDGNEFTQDDFEKAICMCVVCGILPISISGEPIFSIMVQAIANSPELDPNFVRRALCLFVLGCALPLSICKKLIFKQMMCIVNPQCKTILDALDLCTLMKDALRICADKRKIVMEELAKAPGRISFTFDNWEDGRQDEFLPFTFDNWEADKQEKYLCRQYTCITAHWIDASWELQRRVISFGTLLYPLDGLSIAEEVSSCLTGWKVDNKVKTLTLGNPCYDETVITSLKTRFLANRSLLSNGDFFQIRGFCYIMSLAVEDGIKLIDDIVQKVRGVAIHIQCDITKRKNFYEIADNHFHLNTKKRLRPENGYRWDLTYTMLDHALYFRPVLDHLGQNDEELKFCELSAEEWDKLAVVLKFLNVFYGVTNRFFSSKQPTSYTYFRGIWEIQMKLQLLEAANGPHDFMVDMVKETKENFDQYWLDHNLILSLATILDPRCKLELAEYCYVKLFGELYAKEMVQNVKTTLFNLFDEYKSLGVVSSSTIGTFASGSRRDDLDGFLEDYELFLSKKQKHDAGRSQLDVYLEEKILDLHSELDILSYWRDVSGRYPDLGSMARDILTIPIFAVPPEGAFAMGKRLIKRWQKDAIVEDKAIFICCQDWMHVKGLCSGNFFNVDCQ</sequence>
<evidence type="ECO:0000313" key="4">
    <source>
        <dbReference type="EMBL" id="KAF5750543.1"/>
    </source>
</evidence>
<dbReference type="PANTHER" id="PTHR46481">
    <property type="entry name" value="ZINC FINGER BED DOMAIN-CONTAINING PROTEIN 4"/>
    <property type="match status" value="1"/>
</dbReference>
<dbReference type="SUPFAM" id="SSF53098">
    <property type="entry name" value="Ribonuclease H-like"/>
    <property type="match status" value="1"/>
</dbReference>
<comment type="caution">
    <text evidence="4">The sequence shown here is derived from an EMBL/GenBank/DDBJ whole genome shotgun (WGS) entry which is preliminary data.</text>
</comment>
<dbReference type="InParanoid" id="A0A7J7DW69"/>
<evidence type="ECO:0008006" key="6">
    <source>
        <dbReference type="Google" id="ProtNLM"/>
    </source>
</evidence>
<reference evidence="4 5" key="1">
    <citation type="journal article" date="2020" name="Nat. Commun.">
        <title>Genome of Tripterygium wilfordii and identification of cytochrome P450 involved in triptolide biosynthesis.</title>
        <authorList>
            <person name="Tu L."/>
            <person name="Su P."/>
            <person name="Zhang Z."/>
            <person name="Gao L."/>
            <person name="Wang J."/>
            <person name="Hu T."/>
            <person name="Zhou J."/>
            <person name="Zhang Y."/>
            <person name="Zhao Y."/>
            <person name="Liu Y."/>
            <person name="Song Y."/>
            <person name="Tong Y."/>
            <person name="Lu Y."/>
            <person name="Yang J."/>
            <person name="Xu C."/>
            <person name="Jia M."/>
            <person name="Peters R.J."/>
            <person name="Huang L."/>
            <person name="Gao W."/>
        </authorList>
    </citation>
    <scope>NUCLEOTIDE SEQUENCE [LARGE SCALE GENOMIC DNA]</scope>
    <source>
        <strain evidence="5">cv. XIE 37</strain>
        <tissue evidence="4">Leaf</tissue>
    </source>
</reference>
<dbReference type="InterPro" id="IPR052035">
    <property type="entry name" value="ZnF_BED_domain_contain"/>
</dbReference>
<name>A0A7J7DW69_TRIWF</name>